<dbReference type="EMBL" id="BMAW01075715">
    <property type="protein sequence ID" value="GFT98189.1"/>
    <property type="molecule type" value="Genomic_DNA"/>
</dbReference>
<protein>
    <submittedName>
        <fullName evidence="1">Uncharacterized protein</fullName>
    </submittedName>
</protein>
<sequence>MLHKEPKYENISIQTSRVLNTLQSRISEHQQRGFNFSAPEERAFLEARWDLGHRNSPIPGQRFLNLGRYP</sequence>
<dbReference type="Proteomes" id="UP000887013">
    <property type="component" value="Unassembled WGS sequence"/>
</dbReference>
<comment type="caution">
    <text evidence="1">The sequence shown here is derived from an EMBL/GenBank/DDBJ whole genome shotgun (WGS) entry which is preliminary data.</text>
</comment>
<dbReference type="AlphaFoldDB" id="A0A8X6UBQ1"/>
<organism evidence="1 2">
    <name type="scientific">Nephila pilipes</name>
    <name type="common">Giant wood spider</name>
    <name type="synonym">Nephila maculata</name>
    <dbReference type="NCBI Taxonomy" id="299642"/>
    <lineage>
        <taxon>Eukaryota</taxon>
        <taxon>Metazoa</taxon>
        <taxon>Ecdysozoa</taxon>
        <taxon>Arthropoda</taxon>
        <taxon>Chelicerata</taxon>
        <taxon>Arachnida</taxon>
        <taxon>Araneae</taxon>
        <taxon>Araneomorphae</taxon>
        <taxon>Entelegynae</taxon>
        <taxon>Araneoidea</taxon>
        <taxon>Nephilidae</taxon>
        <taxon>Nephila</taxon>
    </lineage>
</organism>
<evidence type="ECO:0000313" key="2">
    <source>
        <dbReference type="Proteomes" id="UP000887013"/>
    </source>
</evidence>
<name>A0A8X6UBQ1_NEPPI</name>
<proteinExistence type="predicted"/>
<accession>A0A8X6UBQ1</accession>
<keyword evidence="2" id="KW-1185">Reference proteome</keyword>
<evidence type="ECO:0000313" key="1">
    <source>
        <dbReference type="EMBL" id="GFT98189.1"/>
    </source>
</evidence>
<gene>
    <name evidence="1" type="ORF">NPIL_270521</name>
</gene>
<reference evidence="1" key="1">
    <citation type="submission" date="2020-08" db="EMBL/GenBank/DDBJ databases">
        <title>Multicomponent nature underlies the extraordinary mechanical properties of spider dragline silk.</title>
        <authorList>
            <person name="Kono N."/>
            <person name="Nakamura H."/>
            <person name="Mori M."/>
            <person name="Yoshida Y."/>
            <person name="Ohtoshi R."/>
            <person name="Malay A.D."/>
            <person name="Moran D.A.P."/>
            <person name="Tomita M."/>
            <person name="Numata K."/>
            <person name="Arakawa K."/>
        </authorList>
    </citation>
    <scope>NUCLEOTIDE SEQUENCE</scope>
</reference>